<dbReference type="PIRSF" id="PIRSF004548">
    <property type="entry name" value="CreD"/>
    <property type="match status" value="1"/>
</dbReference>
<protein>
    <submittedName>
        <fullName evidence="2">Cell envelope integrity protein CreD</fullName>
    </submittedName>
</protein>
<feature type="transmembrane region" description="Helical" evidence="1">
    <location>
        <begin position="334"/>
        <end position="354"/>
    </location>
</feature>
<dbReference type="NCBIfam" id="NF008712">
    <property type="entry name" value="PRK11715.1-1"/>
    <property type="match status" value="1"/>
</dbReference>
<sequence>MEIRIPEQKPQEDPNKNFLHSTTARIIMVGVLTLVLLIPLQYVKNLIFERSQLQRHVEKTVSDQWGGNVYVYGPVLKIPYKNLKENGATSYAYFFPEKLDINADARSESKERGMYKAAVFNAGIKFRGTYTTPNFSRSGIAPENIDWERATIQLHTGNLKGIKGAVAINFNGKRYNFEPAEKENVNDSTVALETRPFNIVEALSGGEVPFSLDVSYNGSKSLAIVPIGKLTETKMTSNWKTPRFGGNFSPEKENISNSGFTANWKISHLNRPFAQQHFGSLPDLKAYSFDVNFLIPVNEYQQNERAAKYGFLVIGLTFLIFFLIQGLSKISIHIFQYIMIGLALIMFYTLLISITEHSSFRFAYIVAGLAVIVMISLYSISILKDRKFPMFIAAALTALYTFIYIIIQLEDYALLAGSIGLFLILGAVMYFSRRIDWNK</sequence>
<dbReference type="PANTHER" id="PTHR30092">
    <property type="entry name" value="INNER MEMBRANE PROTEIN CRED"/>
    <property type="match status" value="1"/>
</dbReference>
<keyword evidence="1" id="KW-0472">Membrane</keyword>
<dbReference type="RefSeq" id="WP_108779191.1">
    <property type="nucleotide sequence ID" value="NZ_CP029186.1"/>
</dbReference>
<evidence type="ECO:0000313" key="3">
    <source>
        <dbReference type="Proteomes" id="UP000244929"/>
    </source>
</evidence>
<dbReference type="AlphaFoldDB" id="A0A2S1R1C0"/>
<feature type="transmembrane region" description="Helical" evidence="1">
    <location>
        <begin position="360"/>
        <end position="381"/>
    </location>
</feature>
<name>A0A2S1R1C0_9FLAO</name>
<accession>A0A2S1R1C0</accession>
<evidence type="ECO:0000256" key="1">
    <source>
        <dbReference type="SAM" id="Phobius"/>
    </source>
</evidence>
<evidence type="ECO:0000313" key="2">
    <source>
        <dbReference type="EMBL" id="AWH86468.1"/>
    </source>
</evidence>
<gene>
    <name evidence="2" type="ORF">HYN59_15725</name>
</gene>
<organism evidence="2 3">
    <name type="scientific">Flavobacterium album</name>
    <dbReference type="NCBI Taxonomy" id="2175091"/>
    <lineage>
        <taxon>Bacteria</taxon>
        <taxon>Pseudomonadati</taxon>
        <taxon>Bacteroidota</taxon>
        <taxon>Flavobacteriia</taxon>
        <taxon>Flavobacteriales</taxon>
        <taxon>Flavobacteriaceae</taxon>
        <taxon>Flavobacterium</taxon>
    </lineage>
</organism>
<dbReference type="EMBL" id="CP029186">
    <property type="protein sequence ID" value="AWH86468.1"/>
    <property type="molecule type" value="Genomic_DNA"/>
</dbReference>
<feature type="transmembrane region" description="Helical" evidence="1">
    <location>
        <begin position="309"/>
        <end position="327"/>
    </location>
</feature>
<dbReference type="InterPro" id="IPR010364">
    <property type="entry name" value="Uncharacterised_IM_CreD"/>
</dbReference>
<dbReference type="GO" id="GO:0005886">
    <property type="term" value="C:plasma membrane"/>
    <property type="evidence" value="ECO:0007669"/>
    <property type="project" value="TreeGrafter"/>
</dbReference>
<keyword evidence="3" id="KW-1185">Reference proteome</keyword>
<keyword evidence="1" id="KW-1133">Transmembrane helix</keyword>
<dbReference type="OrthoDB" id="9791851at2"/>
<feature type="transmembrane region" description="Helical" evidence="1">
    <location>
        <begin position="413"/>
        <end position="431"/>
    </location>
</feature>
<keyword evidence="1" id="KW-0812">Transmembrane</keyword>
<dbReference type="Pfam" id="PF06123">
    <property type="entry name" value="CreD"/>
    <property type="match status" value="1"/>
</dbReference>
<feature type="transmembrane region" description="Helical" evidence="1">
    <location>
        <begin position="26"/>
        <end position="43"/>
    </location>
</feature>
<reference evidence="2 3" key="1">
    <citation type="submission" date="2018-04" db="EMBL/GenBank/DDBJ databases">
        <title>Genome sequencing of Flavobacterium sp. HYN0059.</title>
        <authorList>
            <person name="Yi H."/>
            <person name="Baek C."/>
        </authorList>
    </citation>
    <scope>NUCLEOTIDE SEQUENCE [LARGE SCALE GENOMIC DNA]</scope>
    <source>
        <strain evidence="2 3">HYN0059</strain>
    </source>
</reference>
<feature type="transmembrane region" description="Helical" evidence="1">
    <location>
        <begin position="388"/>
        <end position="407"/>
    </location>
</feature>
<dbReference type="Proteomes" id="UP000244929">
    <property type="component" value="Chromosome"/>
</dbReference>
<dbReference type="KEGG" id="falb:HYN59_15725"/>
<dbReference type="PANTHER" id="PTHR30092:SF0">
    <property type="entry name" value="INNER MEMBRANE PROTEIN CRED"/>
    <property type="match status" value="1"/>
</dbReference>
<proteinExistence type="predicted"/>